<name>A0ACC0YMH1_9ROSI</name>
<keyword evidence="2" id="KW-1185">Reference proteome</keyword>
<dbReference type="Proteomes" id="UP001163603">
    <property type="component" value="Chromosome 6"/>
</dbReference>
<evidence type="ECO:0000313" key="1">
    <source>
        <dbReference type="EMBL" id="KAJ0038747.1"/>
    </source>
</evidence>
<comment type="caution">
    <text evidence="1">The sequence shown here is derived from an EMBL/GenBank/DDBJ whole genome shotgun (WGS) entry which is preliminary data.</text>
</comment>
<gene>
    <name evidence="1" type="ORF">Pint_22505</name>
</gene>
<dbReference type="EMBL" id="CM047741">
    <property type="protein sequence ID" value="KAJ0038747.1"/>
    <property type="molecule type" value="Genomic_DNA"/>
</dbReference>
<protein>
    <submittedName>
        <fullName evidence="1">Uncharacterized protein</fullName>
    </submittedName>
</protein>
<evidence type="ECO:0000313" key="2">
    <source>
        <dbReference type="Proteomes" id="UP001163603"/>
    </source>
</evidence>
<organism evidence="1 2">
    <name type="scientific">Pistacia integerrima</name>
    <dbReference type="NCBI Taxonomy" id="434235"/>
    <lineage>
        <taxon>Eukaryota</taxon>
        <taxon>Viridiplantae</taxon>
        <taxon>Streptophyta</taxon>
        <taxon>Embryophyta</taxon>
        <taxon>Tracheophyta</taxon>
        <taxon>Spermatophyta</taxon>
        <taxon>Magnoliopsida</taxon>
        <taxon>eudicotyledons</taxon>
        <taxon>Gunneridae</taxon>
        <taxon>Pentapetalae</taxon>
        <taxon>rosids</taxon>
        <taxon>malvids</taxon>
        <taxon>Sapindales</taxon>
        <taxon>Anacardiaceae</taxon>
        <taxon>Pistacia</taxon>
    </lineage>
</organism>
<proteinExistence type="predicted"/>
<accession>A0ACC0YMH1</accession>
<reference evidence="2" key="1">
    <citation type="journal article" date="2023" name="G3 (Bethesda)">
        <title>Genome assembly and association tests identify interacting loci associated with vigor, precocity, and sex in interspecific pistachio rootstocks.</title>
        <authorList>
            <person name="Palmer W."/>
            <person name="Jacygrad E."/>
            <person name="Sagayaradj S."/>
            <person name="Cavanaugh K."/>
            <person name="Han R."/>
            <person name="Bertier L."/>
            <person name="Beede B."/>
            <person name="Kafkas S."/>
            <person name="Golino D."/>
            <person name="Preece J."/>
            <person name="Michelmore R."/>
        </authorList>
    </citation>
    <scope>NUCLEOTIDE SEQUENCE [LARGE SCALE GENOMIC DNA]</scope>
</reference>
<sequence>MFTYVGMRPRKSVQSLALVQLNLGPPESCRSKKMIVPPVVERSKHDGKELVPTLTSQKRSKMNVAENLVDLLRELKEPSPSTALEHISLGGANILRMFRQGSFLVLNNVDSIYTKLKKVKRTSLAQINEMEVELNVSKVQFAEQVKATMAKAMEIEGEEGQAYHSVGMIVSLITSLWERNPDTDFSFLLDRYLAELEKFKLEVSGDVAPTNEVVEFAPSPKETHISSSQS</sequence>